<keyword evidence="1" id="KW-0812">Transmembrane</keyword>
<keyword evidence="1" id="KW-0472">Membrane</keyword>
<organism evidence="2 3">
    <name type="scientific">Trematosphaeria pertusa</name>
    <dbReference type="NCBI Taxonomy" id="390896"/>
    <lineage>
        <taxon>Eukaryota</taxon>
        <taxon>Fungi</taxon>
        <taxon>Dikarya</taxon>
        <taxon>Ascomycota</taxon>
        <taxon>Pezizomycotina</taxon>
        <taxon>Dothideomycetes</taxon>
        <taxon>Pleosporomycetidae</taxon>
        <taxon>Pleosporales</taxon>
        <taxon>Massarineae</taxon>
        <taxon>Trematosphaeriaceae</taxon>
        <taxon>Trematosphaeria</taxon>
    </lineage>
</organism>
<keyword evidence="3" id="KW-1185">Reference proteome</keyword>
<dbReference type="Proteomes" id="UP000800094">
    <property type="component" value="Unassembled WGS sequence"/>
</dbReference>
<dbReference type="Gene3D" id="3.30.420.10">
    <property type="entry name" value="Ribonuclease H-like superfamily/Ribonuclease H"/>
    <property type="match status" value="1"/>
</dbReference>
<reference evidence="2" key="1">
    <citation type="journal article" date="2020" name="Stud. Mycol.">
        <title>101 Dothideomycetes genomes: a test case for predicting lifestyles and emergence of pathogens.</title>
        <authorList>
            <person name="Haridas S."/>
            <person name="Albert R."/>
            <person name="Binder M."/>
            <person name="Bloem J."/>
            <person name="Labutti K."/>
            <person name="Salamov A."/>
            <person name="Andreopoulos B."/>
            <person name="Baker S."/>
            <person name="Barry K."/>
            <person name="Bills G."/>
            <person name="Bluhm B."/>
            <person name="Cannon C."/>
            <person name="Castanera R."/>
            <person name="Culley D."/>
            <person name="Daum C."/>
            <person name="Ezra D."/>
            <person name="Gonzalez J."/>
            <person name="Henrissat B."/>
            <person name="Kuo A."/>
            <person name="Liang C."/>
            <person name="Lipzen A."/>
            <person name="Lutzoni F."/>
            <person name="Magnuson J."/>
            <person name="Mondo S."/>
            <person name="Nolan M."/>
            <person name="Ohm R."/>
            <person name="Pangilinan J."/>
            <person name="Park H.-J."/>
            <person name="Ramirez L."/>
            <person name="Alfaro M."/>
            <person name="Sun H."/>
            <person name="Tritt A."/>
            <person name="Yoshinaga Y."/>
            <person name="Zwiers L.-H."/>
            <person name="Turgeon B."/>
            <person name="Goodwin S."/>
            <person name="Spatafora J."/>
            <person name="Crous P."/>
            <person name="Grigoriev I."/>
        </authorList>
    </citation>
    <scope>NUCLEOTIDE SEQUENCE</scope>
    <source>
        <strain evidence="2">CBS 122368</strain>
    </source>
</reference>
<dbReference type="AlphaFoldDB" id="A0A6A6HWC8"/>
<dbReference type="OrthoDB" id="3792031at2759"/>
<evidence type="ECO:0000313" key="3">
    <source>
        <dbReference type="Proteomes" id="UP000800094"/>
    </source>
</evidence>
<dbReference type="InterPro" id="IPR036397">
    <property type="entry name" value="RNaseH_sf"/>
</dbReference>
<dbReference type="GeneID" id="54573526"/>
<gene>
    <name evidence="2" type="ORF">BU26DRAFT_164629</name>
</gene>
<dbReference type="RefSeq" id="XP_033677072.1">
    <property type="nucleotide sequence ID" value="XM_033820196.1"/>
</dbReference>
<feature type="transmembrane region" description="Helical" evidence="1">
    <location>
        <begin position="239"/>
        <end position="258"/>
    </location>
</feature>
<sequence length="311" mass="35996">MSQRRKKRRFLTPPPVLATDEYLSHQQAQLETPQRSAVLSTLYFCEVKGIPCNLSEIREVFKVPESTSTDILSLKRARRLQNSDEPNTRGNLRELTNSDVNAIATYIDNAPFKEKGDLWVDLAFRAGVNPPPGKKEWTRQTIQQRVTELTGMKSHKAAIKEDHPEHIQRARVRWCIAQLVIRPHGVDWRCVIWCDELHWATSPRHVKNVKRFPGTDNRYREDNIQYQKDARKDPVKKKWFYIFTVIGYNFAWCIPYDAGNSNGKINARTFLTVLPHLRDAILGKELILYIDCDSAHKAGDVLKWMGKNGMD</sequence>
<evidence type="ECO:0000313" key="2">
    <source>
        <dbReference type="EMBL" id="KAF2242068.1"/>
    </source>
</evidence>
<protein>
    <submittedName>
        <fullName evidence="2">Uncharacterized protein</fullName>
    </submittedName>
</protein>
<name>A0A6A6HWC8_9PLEO</name>
<dbReference type="GO" id="GO:0003676">
    <property type="term" value="F:nucleic acid binding"/>
    <property type="evidence" value="ECO:0007669"/>
    <property type="project" value="InterPro"/>
</dbReference>
<proteinExistence type="predicted"/>
<dbReference type="EMBL" id="ML987209">
    <property type="protein sequence ID" value="KAF2242068.1"/>
    <property type="molecule type" value="Genomic_DNA"/>
</dbReference>
<accession>A0A6A6HWC8</accession>
<evidence type="ECO:0000256" key="1">
    <source>
        <dbReference type="SAM" id="Phobius"/>
    </source>
</evidence>
<keyword evidence="1" id="KW-1133">Transmembrane helix</keyword>